<proteinExistence type="predicted"/>
<keyword evidence="1" id="KW-0732">Signal</keyword>
<protein>
    <submittedName>
        <fullName evidence="2">Uncharacterized protein</fullName>
    </submittedName>
</protein>
<reference evidence="2 3" key="1">
    <citation type="submission" date="2015-08" db="EMBL/GenBank/DDBJ databases">
        <authorList>
            <person name="Babu N.S."/>
            <person name="Beckwith C.J."/>
            <person name="Beseler K.G."/>
            <person name="Brison A."/>
            <person name="Carone J.V."/>
            <person name="Caskin T.P."/>
            <person name="Diamond M."/>
            <person name="Durham M.E."/>
            <person name="Foxe J.M."/>
            <person name="Go M."/>
            <person name="Henderson B.A."/>
            <person name="Jones I.B."/>
            <person name="McGettigan J.A."/>
            <person name="Micheletti S.J."/>
            <person name="Nasrallah M.E."/>
            <person name="Ortiz D."/>
            <person name="Piller C.R."/>
            <person name="Privatt S.R."/>
            <person name="Schneider S.L."/>
            <person name="Sharp S."/>
            <person name="Smith T.C."/>
            <person name="Stanton J.D."/>
            <person name="Ullery H.E."/>
            <person name="Wilson R.J."/>
            <person name="Serrano M.G."/>
            <person name="Buck G."/>
            <person name="Lee V."/>
            <person name="Wang Y."/>
            <person name="Carvalho R."/>
            <person name="Voegtly L."/>
            <person name="Shi R."/>
            <person name="Duckworth R."/>
            <person name="Johnson A."/>
            <person name="Loviza R."/>
            <person name="Walstead R."/>
            <person name="Shah Z."/>
            <person name="Kiflezghi M."/>
            <person name="Wade K."/>
            <person name="Ball S.L."/>
            <person name="Bradley K.W."/>
            <person name="Asai D.J."/>
            <person name="Bowman C.A."/>
            <person name="Russell D.A."/>
            <person name="Pope W.H."/>
            <person name="Jacobs-Sera D."/>
            <person name="Hendrix R.W."/>
            <person name="Hatfull G.F."/>
        </authorList>
    </citation>
    <scope>NUCLEOTIDE SEQUENCE [LARGE SCALE GENOMIC DNA]</scope>
    <source>
        <strain evidence="2 3">DSM 27710</strain>
    </source>
</reference>
<dbReference type="OrthoDB" id="5525235at2"/>
<dbReference type="AlphaFoldDB" id="A0A0K1PAN7"/>
<name>A0A0K1PAN7_9BACT</name>
<dbReference type="STRING" id="1391653.AKJ08_0954"/>
<sequence>MKRFVMGAMLAMGVVGSAGTAFAQDRVIQEEDRVVYKQKTVVDFNDVTLEGQLAKPESTYMMNRRGSNFDSLIKLRQNFVPELQKSVDNL</sequence>
<dbReference type="RefSeq" id="WP_050725002.1">
    <property type="nucleotide sequence ID" value="NZ_CP012332.1"/>
</dbReference>
<evidence type="ECO:0000256" key="1">
    <source>
        <dbReference type="SAM" id="SignalP"/>
    </source>
</evidence>
<accession>A0A0K1PAN7</accession>
<dbReference type="EMBL" id="CP012332">
    <property type="protein sequence ID" value="AKU90567.1"/>
    <property type="molecule type" value="Genomic_DNA"/>
</dbReference>
<dbReference type="KEGG" id="vin:AKJ08_0954"/>
<feature type="chain" id="PRO_5005465803" evidence="1">
    <location>
        <begin position="24"/>
        <end position="90"/>
    </location>
</feature>
<feature type="signal peptide" evidence="1">
    <location>
        <begin position="1"/>
        <end position="23"/>
    </location>
</feature>
<dbReference type="Proteomes" id="UP000055590">
    <property type="component" value="Chromosome"/>
</dbReference>
<evidence type="ECO:0000313" key="3">
    <source>
        <dbReference type="Proteomes" id="UP000055590"/>
    </source>
</evidence>
<keyword evidence="3" id="KW-1185">Reference proteome</keyword>
<gene>
    <name evidence="2" type="ORF">AKJ08_0954</name>
</gene>
<organism evidence="2 3">
    <name type="scientific">Vulgatibacter incomptus</name>
    <dbReference type="NCBI Taxonomy" id="1391653"/>
    <lineage>
        <taxon>Bacteria</taxon>
        <taxon>Pseudomonadati</taxon>
        <taxon>Myxococcota</taxon>
        <taxon>Myxococcia</taxon>
        <taxon>Myxococcales</taxon>
        <taxon>Cystobacterineae</taxon>
        <taxon>Vulgatibacteraceae</taxon>
        <taxon>Vulgatibacter</taxon>
    </lineage>
</organism>
<evidence type="ECO:0000313" key="2">
    <source>
        <dbReference type="EMBL" id="AKU90567.1"/>
    </source>
</evidence>